<dbReference type="OrthoDB" id="9774653at2"/>
<comment type="caution">
    <text evidence="2">The sequence shown here is derived from an EMBL/GenBank/DDBJ whole genome shotgun (WGS) entry which is preliminary data.</text>
</comment>
<dbReference type="AlphaFoldDB" id="V6J7Q8"/>
<dbReference type="GO" id="GO:0016740">
    <property type="term" value="F:transferase activity"/>
    <property type="evidence" value="ECO:0007669"/>
    <property type="project" value="UniProtKB-KW"/>
</dbReference>
<sequence>MNEHEWLFIDSGIQSPAYNMALDEYLLECGAKGRKQPVLRFYGWNPPGLSIGYFQKTSGRIDLDGVHKRGAVCVRRLTGGLAVLHHDELTYSVIIPEDYPDMPRSVVGAYRVLSRGLLEGFRTLGLDADLAIPENKLGSSHSPVCFEEASWYELVVEGRKAAGSAQTRQKGMILQHGSIPITVNEDELFDCFQYANERIKERAKRAFSGKAVALEDLLGRKVSIDEVKQAFYHGFEKGLGIHLNPLVLTEEDKREVLLLASNKYETDQWNLSR</sequence>
<dbReference type="PANTHER" id="PTHR43679:SF2">
    <property type="entry name" value="OCTANOYL-[GCVH]:PROTEIN N-OCTANOYLTRANSFERASE"/>
    <property type="match status" value="1"/>
</dbReference>
<dbReference type="SUPFAM" id="SSF55681">
    <property type="entry name" value="Class II aaRS and biotin synthetases"/>
    <property type="match status" value="1"/>
</dbReference>
<organism evidence="2 3">
    <name type="scientific">Sporolactobacillus laevolacticus DSM 442</name>
    <dbReference type="NCBI Taxonomy" id="1395513"/>
    <lineage>
        <taxon>Bacteria</taxon>
        <taxon>Bacillati</taxon>
        <taxon>Bacillota</taxon>
        <taxon>Bacilli</taxon>
        <taxon>Bacillales</taxon>
        <taxon>Sporolactobacillaceae</taxon>
        <taxon>Sporolactobacillus</taxon>
    </lineage>
</organism>
<gene>
    <name evidence="2" type="ORF">P343_04005</name>
</gene>
<dbReference type="CDD" id="cd16443">
    <property type="entry name" value="LplA"/>
    <property type="match status" value="1"/>
</dbReference>
<dbReference type="PATRIC" id="fig|1395513.3.peg.821"/>
<evidence type="ECO:0000259" key="1">
    <source>
        <dbReference type="PROSITE" id="PS51733"/>
    </source>
</evidence>
<reference evidence="2 3" key="1">
    <citation type="journal article" date="2013" name="Genome Announc.">
        <title>Genome Sequence of Sporolactobacillus laevolacticus DSM442, an Efficient Polymer-Grade D-Lactate Producer from Agricultural Waste Cottonseed as a Nitrogen Source.</title>
        <authorList>
            <person name="Wang H."/>
            <person name="Wang L."/>
            <person name="Ju J."/>
            <person name="Yu B."/>
            <person name="Ma Y."/>
        </authorList>
    </citation>
    <scope>NUCLEOTIDE SEQUENCE [LARGE SCALE GENOMIC DNA]</scope>
    <source>
        <strain evidence="2 3">DSM 442</strain>
    </source>
</reference>
<dbReference type="InterPro" id="IPR045864">
    <property type="entry name" value="aa-tRNA-synth_II/BPL/LPL"/>
</dbReference>
<dbReference type="RefSeq" id="WP_023509108.1">
    <property type="nucleotide sequence ID" value="NZ_AWTC01000003.1"/>
</dbReference>
<dbReference type="Proteomes" id="UP000018296">
    <property type="component" value="Unassembled WGS sequence"/>
</dbReference>
<dbReference type="InterPro" id="IPR050664">
    <property type="entry name" value="Octanoyltrans_LipM/LipL"/>
</dbReference>
<feature type="domain" description="BPL/LPL catalytic" evidence="1">
    <location>
        <begin position="33"/>
        <end position="243"/>
    </location>
</feature>
<dbReference type="eggNOG" id="COG0095">
    <property type="taxonomic scope" value="Bacteria"/>
</dbReference>
<proteinExistence type="predicted"/>
<evidence type="ECO:0000313" key="3">
    <source>
        <dbReference type="Proteomes" id="UP000018296"/>
    </source>
</evidence>
<keyword evidence="3" id="KW-1185">Reference proteome</keyword>
<name>V6J7Q8_9BACL</name>
<dbReference type="GO" id="GO:0009249">
    <property type="term" value="P:protein lipoylation"/>
    <property type="evidence" value="ECO:0007669"/>
    <property type="project" value="UniProtKB-ARBA"/>
</dbReference>
<dbReference type="PANTHER" id="PTHR43679">
    <property type="entry name" value="OCTANOYLTRANSFERASE LIPM-RELATED"/>
    <property type="match status" value="1"/>
</dbReference>
<dbReference type="EMBL" id="AWTC01000003">
    <property type="protein sequence ID" value="EST12819.1"/>
    <property type="molecule type" value="Genomic_DNA"/>
</dbReference>
<dbReference type="InterPro" id="IPR004143">
    <property type="entry name" value="BPL_LPL_catalytic"/>
</dbReference>
<dbReference type="PROSITE" id="PS51733">
    <property type="entry name" value="BPL_LPL_CATALYTIC"/>
    <property type="match status" value="1"/>
</dbReference>
<protein>
    <submittedName>
        <fullName evidence="2">Octanoyltransferase</fullName>
    </submittedName>
</protein>
<dbReference type="GO" id="GO:0140096">
    <property type="term" value="F:catalytic activity, acting on a protein"/>
    <property type="evidence" value="ECO:0007669"/>
    <property type="project" value="UniProtKB-ARBA"/>
</dbReference>
<dbReference type="Pfam" id="PF21948">
    <property type="entry name" value="LplA-B_cat"/>
    <property type="match status" value="1"/>
</dbReference>
<keyword evidence="2" id="KW-0808">Transferase</keyword>
<dbReference type="Gene3D" id="3.30.930.10">
    <property type="entry name" value="Bira Bifunctional Protein, Domain 2"/>
    <property type="match status" value="1"/>
</dbReference>
<dbReference type="STRING" id="1395513.P343_04005"/>
<evidence type="ECO:0000313" key="2">
    <source>
        <dbReference type="EMBL" id="EST12819.1"/>
    </source>
</evidence>
<accession>V6J7Q8</accession>